<feature type="compositionally biased region" description="Low complexity" evidence="6">
    <location>
        <begin position="256"/>
        <end position="270"/>
    </location>
</feature>
<dbReference type="AlphaFoldDB" id="A0A8C5BDU1"/>
<feature type="domain" description="C2H2-type" evidence="7">
    <location>
        <begin position="123"/>
        <end position="151"/>
    </location>
</feature>
<dbReference type="FunFam" id="3.30.160.60:FF:000256">
    <property type="entry name" value="PLAG1 like zinc finger 2"/>
    <property type="match status" value="1"/>
</dbReference>
<organism evidence="8 9">
    <name type="scientific">Gadus morhua</name>
    <name type="common">Atlantic cod</name>
    <dbReference type="NCBI Taxonomy" id="8049"/>
    <lineage>
        <taxon>Eukaryota</taxon>
        <taxon>Metazoa</taxon>
        <taxon>Chordata</taxon>
        <taxon>Craniata</taxon>
        <taxon>Vertebrata</taxon>
        <taxon>Euteleostomi</taxon>
        <taxon>Actinopterygii</taxon>
        <taxon>Neopterygii</taxon>
        <taxon>Teleostei</taxon>
        <taxon>Neoteleostei</taxon>
        <taxon>Acanthomorphata</taxon>
        <taxon>Zeiogadaria</taxon>
        <taxon>Gadariae</taxon>
        <taxon>Gadiformes</taxon>
        <taxon>Gadoidei</taxon>
        <taxon>Gadidae</taxon>
        <taxon>Gadus</taxon>
    </lineage>
</organism>
<feature type="compositionally biased region" description="Polar residues" evidence="6">
    <location>
        <begin position="414"/>
        <end position="432"/>
    </location>
</feature>
<dbReference type="InterPro" id="IPR013087">
    <property type="entry name" value="Znf_C2H2_type"/>
</dbReference>
<feature type="compositionally biased region" description="Low complexity" evidence="6">
    <location>
        <begin position="307"/>
        <end position="317"/>
    </location>
</feature>
<feature type="domain" description="C2H2-type" evidence="7">
    <location>
        <begin position="95"/>
        <end position="122"/>
    </location>
</feature>
<dbReference type="GeneID" id="115545453"/>
<dbReference type="GO" id="GO:0000981">
    <property type="term" value="F:DNA-binding transcription factor activity, RNA polymerase II-specific"/>
    <property type="evidence" value="ECO:0007669"/>
    <property type="project" value="TreeGrafter"/>
</dbReference>
<feature type="domain" description="C2H2-type" evidence="7">
    <location>
        <begin position="23"/>
        <end position="46"/>
    </location>
</feature>
<dbReference type="PROSITE" id="PS00028">
    <property type="entry name" value="ZINC_FINGER_C2H2_1"/>
    <property type="match status" value="3"/>
</dbReference>
<dbReference type="OMA" id="RCDRRFY"/>
<feature type="region of interest" description="Disordered" evidence="6">
    <location>
        <begin position="228"/>
        <end position="270"/>
    </location>
</feature>
<keyword evidence="9" id="KW-1185">Reference proteome</keyword>
<evidence type="ECO:0000256" key="4">
    <source>
        <dbReference type="ARBA" id="ARBA00022833"/>
    </source>
</evidence>
<feature type="region of interest" description="Disordered" evidence="6">
    <location>
        <begin position="52"/>
        <end position="88"/>
    </location>
</feature>
<evidence type="ECO:0000256" key="3">
    <source>
        <dbReference type="ARBA" id="ARBA00022771"/>
    </source>
</evidence>
<dbReference type="GeneTree" id="ENSGT00940000164771"/>
<evidence type="ECO:0000313" key="8">
    <source>
        <dbReference type="Ensembl" id="ENSGMOP00000045433.1"/>
    </source>
</evidence>
<proteinExistence type="predicted"/>
<dbReference type="PANTHER" id="PTHR24408:SF20">
    <property type="entry name" value="ZINC FINGER PROTEIN PLAGL2"/>
    <property type="match status" value="1"/>
</dbReference>
<feature type="region of interest" description="Disordered" evidence="6">
    <location>
        <begin position="152"/>
        <end position="204"/>
    </location>
</feature>
<dbReference type="Ensembl" id="ENSGMOT00000036255.1">
    <property type="protein sequence ID" value="ENSGMOP00000045433.1"/>
    <property type="gene ID" value="ENSGMOG00000032102.1"/>
</dbReference>
<evidence type="ECO:0000256" key="1">
    <source>
        <dbReference type="ARBA" id="ARBA00022723"/>
    </source>
</evidence>
<sequence>MFQQQDHLKSQLQEAHAAHRQLFQCQECGKQYNTQLGYRRHLVAAHGTTATGLPCHDGPPPSLLEHPGGHDDRPAPPQGPAGAGAAALPVRERKYSCERCDRRFYTRKDVRRHAVVHTGRRDFLCPRCAQRFGRRDHLTRHLKKSHAQEAGLTAGGGMAGGHPAAAPSPSSGLCAVKEEPSPVTCDGGSAPKEPPESPFSMDMYSSYPMASPGMGHHHHHGLLQSSLSSAMGRHMAPSPSPHGHHHPAPGAPQQPPGAAQQQPPAQQQAYGAMPRYQHGATSYPRVDMESFLLDLQSGLPPNHLSTAPPSSSSSASPPHRDGLLSEGAGGGGGELSCAANMDLGPLLGFLPFGLPPYGAHMGMGGLMMGYPSGSAANASSSSSSGAGLSPQPPGPFALIQPPQAHVPQGPGAHSHSQLPQGYSSPAMSTSSPLPRYYQAFQQ</sequence>
<evidence type="ECO:0000256" key="2">
    <source>
        <dbReference type="ARBA" id="ARBA00022737"/>
    </source>
</evidence>
<feature type="region of interest" description="Disordered" evidence="6">
    <location>
        <begin position="297"/>
        <end position="329"/>
    </location>
</feature>
<keyword evidence="2" id="KW-0677">Repeat</keyword>
<dbReference type="Proteomes" id="UP000694546">
    <property type="component" value="Chromosome 1"/>
</dbReference>
<dbReference type="GO" id="GO:0005634">
    <property type="term" value="C:nucleus"/>
    <property type="evidence" value="ECO:0007669"/>
    <property type="project" value="TreeGrafter"/>
</dbReference>
<keyword evidence="1" id="KW-0479">Metal-binding</keyword>
<reference evidence="8" key="1">
    <citation type="submission" date="2019-07" db="EMBL/GenBank/DDBJ databases">
        <authorList>
            <consortium name="Wellcome Sanger Institute Data Sharing"/>
        </authorList>
    </citation>
    <scope>NUCLEOTIDE SEQUENCE [LARGE SCALE GENOMIC DNA]</scope>
</reference>
<evidence type="ECO:0000256" key="5">
    <source>
        <dbReference type="PROSITE-ProRule" id="PRU00042"/>
    </source>
</evidence>
<reference evidence="8" key="2">
    <citation type="submission" date="2025-08" db="UniProtKB">
        <authorList>
            <consortium name="Ensembl"/>
        </authorList>
    </citation>
    <scope>IDENTIFICATION</scope>
</reference>
<dbReference type="KEGG" id="gmh:115545453"/>
<reference evidence="8" key="3">
    <citation type="submission" date="2025-09" db="UniProtKB">
        <authorList>
            <consortium name="Ensembl"/>
        </authorList>
    </citation>
    <scope>IDENTIFICATION</scope>
</reference>
<dbReference type="Pfam" id="PF00096">
    <property type="entry name" value="zf-C2H2"/>
    <property type="match status" value="2"/>
</dbReference>
<dbReference type="Gene3D" id="3.30.160.60">
    <property type="entry name" value="Classic Zinc Finger"/>
    <property type="match status" value="1"/>
</dbReference>
<protein>
    <submittedName>
        <fullName evidence="8">Zinc finger protein PLAGL2-like</fullName>
    </submittedName>
</protein>
<feature type="compositionally biased region" description="Low complexity" evidence="6">
    <location>
        <begin position="374"/>
        <end position="389"/>
    </location>
</feature>
<evidence type="ECO:0000259" key="7">
    <source>
        <dbReference type="PROSITE" id="PS50157"/>
    </source>
</evidence>
<dbReference type="SUPFAM" id="SSF57667">
    <property type="entry name" value="beta-beta-alpha zinc fingers"/>
    <property type="match status" value="1"/>
</dbReference>
<accession>A0A8C5BDU1</accession>
<dbReference type="GO" id="GO:0043565">
    <property type="term" value="F:sequence-specific DNA binding"/>
    <property type="evidence" value="ECO:0007669"/>
    <property type="project" value="TreeGrafter"/>
</dbReference>
<feature type="compositionally biased region" description="Low complexity" evidence="6">
    <location>
        <begin position="161"/>
        <end position="175"/>
    </location>
</feature>
<feature type="region of interest" description="Disordered" evidence="6">
    <location>
        <begin position="374"/>
        <end position="433"/>
    </location>
</feature>
<evidence type="ECO:0000256" key="6">
    <source>
        <dbReference type="SAM" id="MobiDB-lite"/>
    </source>
</evidence>
<keyword evidence="3 5" id="KW-0863">Zinc-finger</keyword>
<dbReference type="RefSeq" id="XP_030214498.1">
    <property type="nucleotide sequence ID" value="XM_030358638.1"/>
</dbReference>
<gene>
    <name evidence="8" type="primary">LOC115545453</name>
</gene>
<dbReference type="SMART" id="SM00355">
    <property type="entry name" value="ZnF_C2H2"/>
    <property type="match status" value="3"/>
</dbReference>
<dbReference type="OrthoDB" id="3533395at2759"/>
<name>A0A8C5BDU1_GADMO</name>
<evidence type="ECO:0000313" key="9">
    <source>
        <dbReference type="Proteomes" id="UP000694546"/>
    </source>
</evidence>
<keyword evidence="4" id="KW-0862">Zinc</keyword>
<dbReference type="PROSITE" id="PS50157">
    <property type="entry name" value="ZINC_FINGER_C2H2_2"/>
    <property type="match status" value="3"/>
</dbReference>
<dbReference type="PANTHER" id="PTHR24408">
    <property type="entry name" value="ZINC FINGER PROTEIN"/>
    <property type="match status" value="1"/>
</dbReference>
<dbReference type="InterPro" id="IPR036236">
    <property type="entry name" value="Znf_C2H2_sf"/>
</dbReference>
<dbReference type="GO" id="GO:0008270">
    <property type="term" value="F:zinc ion binding"/>
    <property type="evidence" value="ECO:0007669"/>
    <property type="project" value="UniProtKB-KW"/>
</dbReference>